<name>A0A9W8CQ57_9FUNG</name>
<evidence type="ECO:0000256" key="1">
    <source>
        <dbReference type="ARBA" id="ARBA00001933"/>
    </source>
</evidence>
<dbReference type="FunFam" id="3.40.640.10:FF:000025">
    <property type="entry name" value="Histidine decarboxylase"/>
    <property type="match status" value="1"/>
</dbReference>
<dbReference type="PRINTS" id="PR00800">
    <property type="entry name" value="YHDCRBOXLASE"/>
</dbReference>
<organism evidence="8 9">
    <name type="scientific">Coemansia erecta</name>
    <dbReference type="NCBI Taxonomy" id="147472"/>
    <lineage>
        <taxon>Eukaryota</taxon>
        <taxon>Fungi</taxon>
        <taxon>Fungi incertae sedis</taxon>
        <taxon>Zoopagomycota</taxon>
        <taxon>Kickxellomycotina</taxon>
        <taxon>Kickxellomycetes</taxon>
        <taxon>Kickxellales</taxon>
        <taxon>Kickxellaceae</taxon>
        <taxon>Coemansia</taxon>
    </lineage>
</organism>
<evidence type="ECO:0000256" key="2">
    <source>
        <dbReference type="ARBA" id="ARBA00009533"/>
    </source>
</evidence>
<dbReference type="Pfam" id="PF00282">
    <property type="entry name" value="Pyridoxal_deC"/>
    <property type="match status" value="1"/>
</dbReference>
<dbReference type="InterPro" id="IPR015424">
    <property type="entry name" value="PyrdxlP-dep_Trfase"/>
</dbReference>
<dbReference type="GO" id="GO:0005737">
    <property type="term" value="C:cytoplasm"/>
    <property type="evidence" value="ECO:0007669"/>
    <property type="project" value="TreeGrafter"/>
</dbReference>
<dbReference type="GO" id="GO:0019752">
    <property type="term" value="P:carboxylic acid metabolic process"/>
    <property type="evidence" value="ECO:0007669"/>
    <property type="project" value="InterPro"/>
</dbReference>
<protein>
    <recommendedName>
        <fullName evidence="10">Aromatic-L-amino-acid decarboxylase</fullName>
    </recommendedName>
</protein>
<reference evidence="8" key="1">
    <citation type="submission" date="2022-07" db="EMBL/GenBank/DDBJ databases">
        <title>Phylogenomic reconstructions and comparative analyses of Kickxellomycotina fungi.</title>
        <authorList>
            <person name="Reynolds N.K."/>
            <person name="Stajich J.E."/>
            <person name="Barry K."/>
            <person name="Grigoriev I.V."/>
            <person name="Crous P."/>
            <person name="Smith M.E."/>
        </authorList>
    </citation>
    <scope>NUCLEOTIDE SEQUENCE</scope>
    <source>
        <strain evidence="8">NBRC 32514</strain>
    </source>
</reference>
<keyword evidence="3" id="KW-0210">Decarboxylase</keyword>
<dbReference type="GO" id="GO:0030170">
    <property type="term" value="F:pyridoxal phosphate binding"/>
    <property type="evidence" value="ECO:0007669"/>
    <property type="project" value="InterPro"/>
</dbReference>
<comment type="similarity">
    <text evidence="2 7">Belongs to the group II decarboxylase family.</text>
</comment>
<feature type="modified residue" description="N6-(pyridoxal phosphate)lysine" evidence="6">
    <location>
        <position position="307"/>
    </location>
</feature>
<dbReference type="Gene3D" id="3.40.640.10">
    <property type="entry name" value="Type I PLP-dependent aspartate aminotransferase-like (Major domain)"/>
    <property type="match status" value="1"/>
</dbReference>
<keyword evidence="9" id="KW-1185">Reference proteome</keyword>
<dbReference type="InterPro" id="IPR015421">
    <property type="entry name" value="PyrdxlP-dep_Trfase_major"/>
</dbReference>
<evidence type="ECO:0000256" key="3">
    <source>
        <dbReference type="ARBA" id="ARBA00022793"/>
    </source>
</evidence>
<keyword evidence="5 7" id="KW-0456">Lyase</keyword>
<evidence type="ECO:0008006" key="10">
    <source>
        <dbReference type="Google" id="ProtNLM"/>
    </source>
</evidence>
<dbReference type="Gene3D" id="1.20.1340.10">
    <property type="entry name" value="dopa decarboxylase, N-terminal domain"/>
    <property type="match status" value="1"/>
</dbReference>
<evidence type="ECO:0000256" key="6">
    <source>
        <dbReference type="PIRSR" id="PIRSR602129-50"/>
    </source>
</evidence>
<dbReference type="Gene3D" id="3.90.1150.10">
    <property type="entry name" value="Aspartate Aminotransferase, domain 1"/>
    <property type="match status" value="1"/>
</dbReference>
<keyword evidence="4 6" id="KW-0663">Pyridoxal phosphate</keyword>
<dbReference type="AlphaFoldDB" id="A0A9W8CQ57"/>
<proteinExistence type="inferred from homology"/>
<dbReference type="OrthoDB" id="639767at2759"/>
<dbReference type="PANTHER" id="PTHR11999">
    <property type="entry name" value="GROUP II PYRIDOXAL-5-PHOSPHATE DECARBOXYLASE"/>
    <property type="match status" value="1"/>
</dbReference>
<dbReference type="InterPro" id="IPR002129">
    <property type="entry name" value="PyrdxlP-dep_de-COase"/>
</dbReference>
<evidence type="ECO:0000313" key="9">
    <source>
        <dbReference type="Proteomes" id="UP001149813"/>
    </source>
</evidence>
<comment type="cofactor">
    <cofactor evidence="1 6 7">
        <name>pyridoxal 5'-phosphate</name>
        <dbReference type="ChEBI" id="CHEBI:597326"/>
    </cofactor>
</comment>
<gene>
    <name evidence="8" type="ORF">LPJ53_005504</name>
</gene>
<evidence type="ECO:0000313" key="8">
    <source>
        <dbReference type="EMBL" id="KAJ1719788.1"/>
    </source>
</evidence>
<dbReference type="PANTHER" id="PTHR11999:SF70">
    <property type="entry name" value="MIP05841P"/>
    <property type="match status" value="1"/>
</dbReference>
<dbReference type="InterPro" id="IPR010977">
    <property type="entry name" value="Aromatic_deC"/>
</dbReference>
<comment type="caution">
    <text evidence="8">The sequence shown here is derived from an EMBL/GenBank/DDBJ whole genome shotgun (WGS) entry which is preliminary data.</text>
</comment>
<evidence type="ECO:0000256" key="7">
    <source>
        <dbReference type="RuleBase" id="RU000382"/>
    </source>
</evidence>
<sequence>MDIASFRRQGKEVIDNICDYYENLDQIPPMSTVKPGYLYKIIPHDPPEEPESFEDVQQDLQNKIMPGITHWQSGNFFGWFPSSNSFPSMIGDMYSNMLNIVGFNWICSPAVTELETMMTDWLGKLIGLNKRFLAVNADGTEGQGGGSIQGSASEAIIVAMIAGREMALDRLRGDNTEAEVDEMRHKFVAYFSDQTHCSGQKASNIIGCKACIVPSDDNYRLTQDALLDAIRKDKAAGLIPFFVCGTFGTTNTTAIDDLVGIADVAKTEKLWFHVDAAYAGSALSCPEFRPLALGIERADSFNFNTHKWMLISFECSVMWVADSTHLVNALSIQREYLPRVKGEKTFVKDYRNWQLPLGRRFGALKLWFMMRMYGATGIRANIREDVKQAKWFEEKLLEDGRFEIMAPVVFGLVVFRIKPAAITSTKVLPIGECVTNKANIDLVKAIHADNRVFLVGTHIKGKDVVRVSIGSTIGNQQHAENLLEVVLQLTTSVIEQWS</sequence>
<accession>A0A9W8CQ57</accession>
<dbReference type="Proteomes" id="UP001149813">
    <property type="component" value="Unassembled WGS sequence"/>
</dbReference>
<evidence type="ECO:0000256" key="5">
    <source>
        <dbReference type="ARBA" id="ARBA00023239"/>
    </source>
</evidence>
<dbReference type="EMBL" id="JANBOJ010000340">
    <property type="protein sequence ID" value="KAJ1719788.1"/>
    <property type="molecule type" value="Genomic_DNA"/>
</dbReference>
<dbReference type="GO" id="GO:0006520">
    <property type="term" value="P:amino acid metabolic process"/>
    <property type="evidence" value="ECO:0007669"/>
    <property type="project" value="InterPro"/>
</dbReference>
<dbReference type="InterPro" id="IPR015422">
    <property type="entry name" value="PyrdxlP-dep_Trfase_small"/>
</dbReference>
<evidence type="ECO:0000256" key="4">
    <source>
        <dbReference type="ARBA" id="ARBA00022898"/>
    </source>
</evidence>
<dbReference type="GO" id="GO:0016831">
    <property type="term" value="F:carboxy-lyase activity"/>
    <property type="evidence" value="ECO:0007669"/>
    <property type="project" value="UniProtKB-KW"/>
</dbReference>
<dbReference type="SUPFAM" id="SSF53383">
    <property type="entry name" value="PLP-dependent transferases"/>
    <property type="match status" value="1"/>
</dbReference>